<sequence>MVIFFSGQRNSPVPPFYRRVYHIFVMQNITSSYWQLHIAMHRSLNPETHTDKINRGNAAWRVAESKRNVK</sequence>
<name>K3YXE2_SETIT</name>
<keyword evidence="2" id="KW-1185">Reference proteome</keyword>
<proteinExistence type="predicted"/>
<accession>K3YXE2</accession>
<dbReference type="Gramene" id="KQL29218">
    <property type="protein sequence ID" value="KQL29218"/>
    <property type="gene ID" value="SETIT_018938mg"/>
</dbReference>
<reference evidence="2" key="1">
    <citation type="journal article" date="2012" name="Nat. Biotechnol.">
        <title>Reference genome sequence of the model plant Setaria.</title>
        <authorList>
            <person name="Bennetzen J.L."/>
            <person name="Schmutz J."/>
            <person name="Wang H."/>
            <person name="Percifield R."/>
            <person name="Hawkins J."/>
            <person name="Pontaroli A.C."/>
            <person name="Estep M."/>
            <person name="Feng L."/>
            <person name="Vaughn J.N."/>
            <person name="Grimwood J."/>
            <person name="Jenkins J."/>
            <person name="Barry K."/>
            <person name="Lindquist E."/>
            <person name="Hellsten U."/>
            <person name="Deshpande S."/>
            <person name="Wang X."/>
            <person name="Wu X."/>
            <person name="Mitros T."/>
            <person name="Triplett J."/>
            <person name="Yang X."/>
            <person name="Ye C.Y."/>
            <person name="Mauro-Herrera M."/>
            <person name="Wang L."/>
            <person name="Li P."/>
            <person name="Sharma M."/>
            <person name="Sharma R."/>
            <person name="Ronald P.C."/>
            <person name="Panaud O."/>
            <person name="Kellogg E.A."/>
            <person name="Brutnell T.P."/>
            <person name="Doust A.N."/>
            <person name="Tuskan G.A."/>
            <person name="Rokhsar D."/>
            <person name="Devos K.M."/>
        </authorList>
    </citation>
    <scope>NUCLEOTIDE SEQUENCE [LARGE SCALE GENOMIC DNA]</scope>
    <source>
        <strain evidence="2">cv. Yugu1</strain>
    </source>
</reference>
<organism evidence="1 2">
    <name type="scientific">Setaria italica</name>
    <name type="common">Foxtail millet</name>
    <name type="synonym">Panicum italicum</name>
    <dbReference type="NCBI Taxonomy" id="4555"/>
    <lineage>
        <taxon>Eukaryota</taxon>
        <taxon>Viridiplantae</taxon>
        <taxon>Streptophyta</taxon>
        <taxon>Embryophyta</taxon>
        <taxon>Tracheophyta</taxon>
        <taxon>Spermatophyta</taxon>
        <taxon>Magnoliopsida</taxon>
        <taxon>Liliopsida</taxon>
        <taxon>Poales</taxon>
        <taxon>Poaceae</taxon>
        <taxon>PACMAD clade</taxon>
        <taxon>Panicoideae</taxon>
        <taxon>Panicodae</taxon>
        <taxon>Paniceae</taxon>
        <taxon>Cenchrinae</taxon>
        <taxon>Setaria</taxon>
    </lineage>
</organism>
<evidence type="ECO:0000313" key="1">
    <source>
        <dbReference type="EnsemblPlants" id="KQL29218"/>
    </source>
</evidence>
<evidence type="ECO:0000313" key="2">
    <source>
        <dbReference type="Proteomes" id="UP000004995"/>
    </source>
</evidence>
<dbReference type="HOGENOM" id="CLU_2762600_0_0_1"/>
<dbReference type="InParanoid" id="K3YXE2"/>
<dbReference type="EnsemblPlants" id="KQL29218">
    <property type="protein sequence ID" value="KQL29218"/>
    <property type="gene ID" value="SETIT_018938mg"/>
</dbReference>
<dbReference type="Proteomes" id="UP000004995">
    <property type="component" value="Unassembled WGS sequence"/>
</dbReference>
<reference evidence="1" key="2">
    <citation type="submission" date="2018-08" db="UniProtKB">
        <authorList>
            <consortium name="EnsemblPlants"/>
        </authorList>
    </citation>
    <scope>IDENTIFICATION</scope>
    <source>
        <strain evidence="1">Yugu1</strain>
    </source>
</reference>
<protein>
    <submittedName>
        <fullName evidence="1">Uncharacterized protein</fullName>
    </submittedName>
</protein>
<dbReference type="AlphaFoldDB" id="K3YXE2"/>
<dbReference type="EMBL" id="AGNK02000187">
    <property type="status" value="NOT_ANNOTATED_CDS"/>
    <property type="molecule type" value="Genomic_DNA"/>
</dbReference>